<accession>A0A1I3XZM4</accession>
<dbReference type="InterPro" id="IPR001789">
    <property type="entry name" value="Sig_transdc_resp-reg_receiver"/>
</dbReference>
<dbReference type="InterPro" id="IPR006675">
    <property type="entry name" value="HDIG_dom"/>
</dbReference>
<dbReference type="InterPro" id="IPR011006">
    <property type="entry name" value="CheY-like_superfamily"/>
</dbReference>
<dbReference type="CDD" id="cd00077">
    <property type="entry name" value="HDc"/>
    <property type="match status" value="1"/>
</dbReference>
<dbReference type="CDD" id="cd00130">
    <property type="entry name" value="PAS"/>
    <property type="match status" value="1"/>
</dbReference>
<organism evidence="5 6">
    <name type="scientific">Desulfomicrobium apsheronum</name>
    <dbReference type="NCBI Taxonomy" id="52560"/>
    <lineage>
        <taxon>Bacteria</taxon>
        <taxon>Pseudomonadati</taxon>
        <taxon>Thermodesulfobacteriota</taxon>
        <taxon>Desulfovibrionia</taxon>
        <taxon>Desulfovibrionales</taxon>
        <taxon>Desulfomicrobiaceae</taxon>
        <taxon>Desulfomicrobium</taxon>
    </lineage>
</organism>
<dbReference type="Gene3D" id="2.10.70.100">
    <property type="match status" value="1"/>
</dbReference>
<dbReference type="PANTHER" id="PTHR45228">
    <property type="entry name" value="CYCLIC DI-GMP PHOSPHODIESTERASE TM_0186-RELATED"/>
    <property type="match status" value="1"/>
</dbReference>
<dbReference type="SMART" id="SM00471">
    <property type="entry name" value="HDc"/>
    <property type="match status" value="1"/>
</dbReference>
<dbReference type="SUPFAM" id="SSF52172">
    <property type="entry name" value="CheY-like"/>
    <property type="match status" value="1"/>
</dbReference>
<dbReference type="Pfam" id="PF08447">
    <property type="entry name" value="PAS_3"/>
    <property type="match status" value="1"/>
</dbReference>
<feature type="domain" description="HD-GYP" evidence="4">
    <location>
        <begin position="263"/>
        <end position="458"/>
    </location>
</feature>
<dbReference type="Pfam" id="PF00072">
    <property type="entry name" value="Response_reg"/>
    <property type="match status" value="1"/>
</dbReference>
<proteinExistence type="predicted"/>
<dbReference type="Proteomes" id="UP000198635">
    <property type="component" value="Unassembled WGS sequence"/>
</dbReference>
<dbReference type="STRING" id="52560.SAMN04488082_11823"/>
<evidence type="ECO:0000313" key="6">
    <source>
        <dbReference type="Proteomes" id="UP000198635"/>
    </source>
</evidence>
<gene>
    <name evidence="5" type="ORF">SAMN04488082_11823</name>
</gene>
<dbReference type="InterPro" id="IPR000014">
    <property type="entry name" value="PAS"/>
</dbReference>
<dbReference type="InterPro" id="IPR000700">
    <property type="entry name" value="PAS-assoc_C"/>
</dbReference>
<dbReference type="CDD" id="cd17569">
    <property type="entry name" value="REC_HupR-like"/>
    <property type="match status" value="1"/>
</dbReference>
<dbReference type="EMBL" id="FORX01000018">
    <property type="protein sequence ID" value="SFK25028.1"/>
    <property type="molecule type" value="Genomic_DNA"/>
</dbReference>
<dbReference type="Gene3D" id="1.10.3210.10">
    <property type="entry name" value="Hypothetical protein af1432"/>
    <property type="match status" value="1"/>
</dbReference>
<dbReference type="InterPro" id="IPR037522">
    <property type="entry name" value="HD_GYP_dom"/>
</dbReference>
<dbReference type="PROSITE" id="PS51832">
    <property type="entry name" value="HD_GYP"/>
    <property type="match status" value="1"/>
</dbReference>
<dbReference type="SMART" id="SM00448">
    <property type="entry name" value="REC"/>
    <property type="match status" value="1"/>
</dbReference>
<dbReference type="InterPro" id="IPR013655">
    <property type="entry name" value="PAS_fold_3"/>
</dbReference>
<dbReference type="Gene3D" id="3.40.50.2300">
    <property type="match status" value="1"/>
</dbReference>
<dbReference type="SMART" id="SM00086">
    <property type="entry name" value="PAC"/>
    <property type="match status" value="1"/>
</dbReference>
<reference evidence="6" key="1">
    <citation type="submission" date="2016-10" db="EMBL/GenBank/DDBJ databases">
        <authorList>
            <person name="Varghese N."/>
            <person name="Submissions S."/>
        </authorList>
    </citation>
    <scope>NUCLEOTIDE SEQUENCE [LARGE SCALE GENOMIC DNA]</scope>
    <source>
        <strain evidence="6">DSM 5918</strain>
    </source>
</reference>
<evidence type="ECO:0000259" key="2">
    <source>
        <dbReference type="PROSITE" id="PS50110"/>
    </source>
</evidence>
<feature type="domain" description="Response regulatory" evidence="2">
    <location>
        <begin position="11"/>
        <end position="126"/>
    </location>
</feature>
<feature type="modified residue" description="4-aspartylphosphate" evidence="1">
    <location>
        <position position="60"/>
    </location>
</feature>
<dbReference type="Pfam" id="PF13487">
    <property type="entry name" value="HD_5"/>
    <property type="match status" value="1"/>
</dbReference>
<dbReference type="InterPro" id="IPR003607">
    <property type="entry name" value="HD/PDEase_dom"/>
</dbReference>
<keyword evidence="6" id="KW-1185">Reference proteome</keyword>
<sequence>MTTNQRHREQAVLFVDDEPAVLLGLNRSLHNATFRRHFAGSAFQALELIDSGDIDIVVADEQMPGMSGSDFLAIVRNRQPRIIRIILTGHASLERVIAAINTGQIHRFLTKPIETQQLVEILEEYLTALRLQATKTALNSRTDTVGRWEWDILEDTCSWNESFARIMHTRMDDGNARLPSLFSSVHIEDRAELLSIIHNCRDSGQTREAEHRIVTPDGEERWVIQFMDVFRDGDRVWKLFGMLRDITDQKEKATLLAERMVMLQATLSKTVEALGRVTEIRDPYTAGHQARVAHLAKEMGRRMGLDPRCLEGLETAAKLHDIGKIYVPAEFLTKPGTLREAEMNLMKYHPEIGHQIIQDIPFSMPVANIVLQHHERLNGSGYPGGLKEEEILPEARILAVADVFEAMSSYRPYRPGLGPEAAMRELRKGKGITFDPTAVDTLEGIMEEHPDFLSNIRAMDNSG</sequence>
<name>A0A1I3XZM4_9BACT</name>
<keyword evidence="1" id="KW-0597">Phosphoprotein</keyword>
<dbReference type="PROSITE" id="PS50110">
    <property type="entry name" value="RESPONSE_REGULATORY"/>
    <property type="match status" value="1"/>
</dbReference>
<dbReference type="NCBIfam" id="TIGR00277">
    <property type="entry name" value="HDIG"/>
    <property type="match status" value="1"/>
</dbReference>
<evidence type="ECO:0000256" key="1">
    <source>
        <dbReference type="PROSITE-ProRule" id="PRU00169"/>
    </source>
</evidence>
<evidence type="ECO:0000259" key="3">
    <source>
        <dbReference type="PROSITE" id="PS50113"/>
    </source>
</evidence>
<dbReference type="InterPro" id="IPR052020">
    <property type="entry name" value="Cyclic_di-GMP/3'3'-cGAMP_PDE"/>
</dbReference>
<feature type="domain" description="PAC" evidence="3">
    <location>
        <begin position="207"/>
        <end position="258"/>
    </location>
</feature>
<dbReference type="Gene3D" id="3.30.450.20">
    <property type="entry name" value="PAS domain"/>
    <property type="match status" value="1"/>
</dbReference>
<dbReference type="SUPFAM" id="SSF55785">
    <property type="entry name" value="PYP-like sensor domain (PAS domain)"/>
    <property type="match status" value="1"/>
</dbReference>
<dbReference type="RefSeq" id="WP_177193207.1">
    <property type="nucleotide sequence ID" value="NZ_FORX01000018.1"/>
</dbReference>
<dbReference type="AlphaFoldDB" id="A0A1I3XZM4"/>
<dbReference type="GO" id="GO:0000160">
    <property type="term" value="P:phosphorelay signal transduction system"/>
    <property type="evidence" value="ECO:0007669"/>
    <property type="project" value="InterPro"/>
</dbReference>
<dbReference type="PROSITE" id="PS50113">
    <property type="entry name" value="PAC"/>
    <property type="match status" value="1"/>
</dbReference>
<dbReference type="PANTHER" id="PTHR45228:SF8">
    <property type="entry name" value="TWO-COMPONENT RESPONSE REGULATOR-RELATED"/>
    <property type="match status" value="1"/>
</dbReference>
<protein>
    <submittedName>
        <fullName evidence="5">PAS domain S-box-containing protein/HDIG domain-containing protein</fullName>
    </submittedName>
</protein>
<dbReference type="InterPro" id="IPR035965">
    <property type="entry name" value="PAS-like_dom_sf"/>
</dbReference>
<dbReference type="SUPFAM" id="SSF109604">
    <property type="entry name" value="HD-domain/PDEase-like"/>
    <property type="match status" value="1"/>
</dbReference>
<dbReference type="InterPro" id="IPR001610">
    <property type="entry name" value="PAC"/>
</dbReference>
<evidence type="ECO:0000259" key="4">
    <source>
        <dbReference type="PROSITE" id="PS51832"/>
    </source>
</evidence>
<evidence type="ECO:0000313" key="5">
    <source>
        <dbReference type="EMBL" id="SFK25028.1"/>
    </source>
</evidence>